<gene>
    <name evidence="2" type="ORF">D1825_08215</name>
</gene>
<accession>A0A413RMC5</accession>
<sequence length="126" mass="13709">MKVGEYFVSLYPYVAGTGDFKEWEQLSNEECVFCESARSGLQDLFSAGGHTEGGAIAIDRSSVRTIKPGASYTVRVDFTEDASYTVDASGDEIESSPGPNELTATLVVHWDDGSWNIRAAQFDPQT</sequence>
<feature type="domain" description="DUF6318" evidence="1">
    <location>
        <begin position="5"/>
        <end position="120"/>
    </location>
</feature>
<evidence type="ECO:0000259" key="1">
    <source>
        <dbReference type="Pfam" id="PF19843"/>
    </source>
</evidence>
<comment type="caution">
    <text evidence="2">The sequence shown here is derived from an EMBL/GenBank/DDBJ whole genome shotgun (WGS) entry which is preliminary data.</text>
</comment>
<name>A0A413RMC5_9CELL</name>
<evidence type="ECO:0000313" key="2">
    <source>
        <dbReference type="EMBL" id="RHA41641.1"/>
    </source>
</evidence>
<evidence type="ECO:0000313" key="3">
    <source>
        <dbReference type="Proteomes" id="UP000283374"/>
    </source>
</evidence>
<keyword evidence="3" id="KW-1185">Reference proteome</keyword>
<dbReference type="EMBL" id="QWKP01000181">
    <property type="protein sequence ID" value="RHA41641.1"/>
    <property type="molecule type" value="Genomic_DNA"/>
</dbReference>
<dbReference type="AlphaFoldDB" id="A0A413RMC5"/>
<protein>
    <recommendedName>
        <fullName evidence="1">DUF6318 domain-containing protein</fullName>
    </recommendedName>
</protein>
<dbReference type="Pfam" id="PF19843">
    <property type="entry name" value="DUF6318"/>
    <property type="match status" value="1"/>
</dbReference>
<reference evidence="2 3" key="1">
    <citation type="submission" date="2018-08" db="EMBL/GenBank/DDBJ databases">
        <title>Cellulomonas rhizosphaerae sp. nov., a novel actinomycete isolated from soil.</title>
        <authorList>
            <person name="Tian Y."/>
        </authorList>
    </citation>
    <scope>NUCLEOTIDE SEQUENCE [LARGE SCALE GENOMIC DNA]</scope>
    <source>
        <strain evidence="2 3">NEAU-TCZ24</strain>
    </source>
</reference>
<proteinExistence type="predicted"/>
<dbReference type="InterPro" id="IPR046281">
    <property type="entry name" value="DUF6318"/>
</dbReference>
<dbReference type="Proteomes" id="UP000283374">
    <property type="component" value="Unassembled WGS sequence"/>
</dbReference>
<organism evidence="2 3">
    <name type="scientific">Cellulomonas rhizosphaerae</name>
    <dbReference type="NCBI Taxonomy" id="2293719"/>
    <lineage>
        <taxon>Bacteria</taxon>
        <taxon>Bacillati</taxon>
        <taxon>Actinomycetota</taxon>
        <taxon>Actinomycetes</taxon>
        <taxon>Micrococcales</taxon>
        <taxon>Cellulomonadaceae</taxon>
        <taxon>Cellulomonas</taxon>
    </lineage>
</organism>